<protein>
    <recommendedName>
        <fullName evidence="3">Transposase</fullName>
    </recommendedName>
</protein>
<evidence type="ECO:0000313" key="2">
    <source>
        <dbReference type="Proteomes" id="UP000198897"/>
    </source>
</evidence>
<sequence>MHVISDRVCGMDVHKKSITACLLLSDEKELRTFGTM</sequence>
<proteinExistence type="predicted"/>
<dbReference type="AlphaFoldDB" id="A0A1I2TLM8"/>
<name>A0A1I2TLM8_9BACI</name>
<feature type="non-terminal residue" evidence="1">
    <location>
        <position position="36"/>
    </location>
</feature>
<gene>
    <name evidence="1" type="ORF">SAMN05216353_1746</name>
</gene>
<evidence type="ECO:0000313" key="1">
    <source>
        <dbReference type="EMBL" id="SFG65723.1"/>
    </source>
</evidence>
<dbReference type="Proteomes" id="UP000198897">
    <property type="component" value="Unassembled WGS sequence"/>
</dbReference>
<evidence type="ECO:0008006" key="3">
    <source>
        <dbReference type="Google" id="ProtNLM"/>
    </source>
</evidence>
<reference evidence="2" key="1">
    <citation type="submission" date="2016-10" db="EMBL/GenBank/DDBJ databases">
        <authorList>
            <person name="Varghese N."/>
            <person name="Submissions S."/>
        </authorList>
    </citation>
    <scope>NUCLEOTIDE SEQUENCE [LARGE SCALE GENOMIC DNA]</scope>
    <source>
        <strain evidence="2">FP5</strain>
    </source>
</reference>
<accession>A0A1I2TLM8</accession>
<keyword evidence="2" id="KW-1185">Reference proteome</keyword>
<dbReference type="EMBL" id="FOOG01000074">
    <property type="protein sequence ID" value="SFG65723.1"/>
    <property type="molecule type" value="Genomic_DNA"/>
</dbReference>
<organism evidence="1 2">
    <name type="scientific">Halobacillus alkaliphilus</name>
    <dbReference type="NCBI Taxonomy" id="396056"/>
    <lineage>
        <taxon>Bacteria</taxon>
        <taxon>Bacillati</taxon>
        <taxon>Bacillota</taxon>
        <taxon>Bacilli</taxon>
        <taxon>Bacillales</taxon>
        <taxon>Bacillaceae</taxon>
        <taxon>Halobacillus</taxon>
    </lineage>
</organism>